<keyword evidence="7" id="KW-0472">Membrane</keyword>
<dbReference type="InterPro" id="IPR003599">
    <property type="entry name" value="Ig_sub"/>
</dbReference>
<name>A0A4V6I864_STECR</name>
<feature type="domain" description="Ig-like" evidence="10">
    <location>
        <begin position="238"/>
        <end position="333"/>
    </location>
</feature>
<dbReference type="GO" id="GO:0005886">
    <property type="term" value="C:plasma membrane"/>
    <property type="evidence" value="ECO:0007669"/>
    <property type="project" value="TreeGrafter"/>
</dbReference>
<evidence type="ECO:0000256" key="5">
    <source>
        <dbReference type="ARBA" id="ARBA00023157"/>
    </source>
</evidence>
<dbReference type="SUPFAM" id="SSF48726">
    <property type="entry name" value="Immunoglobulin"/>
    <property type="match status" value="1"/>
</dbReference>
<dbReference type="InterPro" id="IPR001879">
    <property type="entry name" value="GPCR_2_extracellular_dom"/>
</dbReference>
<dbReference type="SMART" id="SM00369">
    <property type="entry name" value="LRR_TYP"/>
    <property type="match status" value="3"/>
</dbReference>
<feature type="transmembrane region" description="Helical" evidence="7">
    <location>
        <begin position="726"/>
        <end position="749"/>
    </location>
</feature>
<evidence type="ECO:0000256" key="1">
    <source>
        <dbReference type="ARBA" id="ARBA00007343"/>
    </source>
</evidence>
<keyword evidence="6" id="KW-0675">Receptor</keyword>
<keyword evidence="12" id="KW-1185">Reference proteome</keyword>
<evidence type="ECO:0000313" key="11">
    <source>
        <dbReference type="EMBL" id="TMS37013.1"/>
    </source>
</evidence>
<dbReference type="PANTHER" id="PTHR45930:SF4">
    <property type="entry name" value="ADHESION G PROTEIN-COUPLED RECEPTOR A3"/>
    <property type="match status" value="1"/>
</dbReference>
<feature type="domain" description="G-protein coupled receptors family 2 profile 1" evidence="9">
    <location>
        <begin position="320"/>
        <end position="403"/>
    </location>
</feature>
<dbReference type="PRINTS" id="PR00019">
    <property type="entry name" value="LEURICHRPT"/>
</dbReference>
<dbReference type="InterPro" id="IPR007110">
    <property type="entry name" value="Ig-like_dom"/>
</dbReference>
<dbReference type="PROSITE" id="PS50835">
    <property type="entry name" value="IG_LIKE"/>
    <property type="match status" value="1"/>
</dbReference>
<dbReference type="PROSITE" id="PS50227">
    <property type="entry name" value="G_PROTEIN_RECEP_F2_3"/>
    <property type="match status" value="1"/>
</dbReference>
<proteinExistence type="inferred from homology"/>
<dbReference type="InterPro" id="IPR003598">
    <property type="entry name" value="Ig_sub2"/>
</dbReference>
<organism evidence="11 12">
    <name type="scientific">Steinernema carpocapsae</name>
    <name type="common">Entomopathogenic nematode</name>
    <dbReference type="NCBI Taxonomy" id="34508"/>
    <lineage>
        <taxon>Eukaryota</taxon>
        <taxon>Metazoa</taxon>
        <taxon>Ecdysozoa</taxon>
        <taxon>Nematoda</taxon>
        <taxon>Chromadorea</taxon>
        <taxon>Rhabditida</taxon>
        <taxon>Tylenchina</taxon>
        <taxon>Panagrolaimomorpha</taxon>
        <taxon>Strongyloidoidea</taxon>
        <taxon>Steinernematidae</taxon>
        <taxon>Steinernema</taxon>
    </lineage>
</organism>
<keyword evidence="5" id="KW-1015">Disulfide bond</keyword>
<evidence type="ECO:0000256" key="6">
    <source>
        <dbReference type="ARBA" id="ARBA00023170"/>
    </source>
</evidence>
<dbReference type="SMART" id="SM00408">
    <property type="entry name" value="IGc2"/>
    <property type="match status" value="1"/>
</dbReference>
<evidence type="ECO:0000256" key="2">
    <source>
        <dbReference type="ARBA" id="ARBA00022614"/>
    </source>
</evidence>
<dbReference type="SMART" id="SM00409">
    <property type="entry name" value="IG"/>
    <property type="match status" value="1"/>
</dbReference>
<dbReference type="InterPro" id="IPR001611">
    <property type="entry name" value="Leu-rich_rpt"/>
</dbReference>
<evidence type="ECO:0000256" key="3">
    <source>
        <dbReference type="ARBA" id="ARBA00022729"/>
    </source>
</evidence>
<keyword evidence="3 8" id="KW-0732">Signal</keyword>
<evidence type="ECO:0000259" key="9">
    <source>
        <dbReference type="PROSITE" id="PS50227"/>
    </source>
</evidence>
<dbReference type="GO" id="GO:0004930">
    <property type="term" value="F:G protein-coupled receptor activity"/>
    <property type="evidence" value="ECO:0007669"/>
    <property type="project" value="InterPro"/>
</dbReference>
<evidence type="ECO:0008006" key="13">
    <source>
        <dbReference type="Google" id="ProtNLM"/>
    </source>
</evidence>
<keyword evidence="4" id="KW-0677">Repeat</keyword>
<feature type="signal peptide" evidence="8">
    <location>
        <begin position="1"/>
        <end position="19"/>
    </location>
</feature>
<evidence type="ECO:0000313" key="12">
    <source>
        <dbReference type="Proteomes" id="UP000298663"/>
    </source>
</evidence>
<dbReference type="InterPro" id="IPR032675">
    <property type="entry name" value="LRR_dom_sf"/>
</dbReference>
<dbReference type="InterPro" id="IPR013098">
    <property type="entry name" value="Ig_I-set"/>
</dbReference>
<evidence type="ECO:0000256" key="4">
    <source>
        <dbReference type="ARBA" id="ARBA00022737"/>
    </source>
</evidence>
<dbReference type="EMBL" id="CM016762">
    <property type="protein sequence ID" value="TMS37013.1"/>
    <property type="molecule type" value="Genomic_DNA"/>
</dbReference>
<evidence type="ECO:0000259" key="10">
    <source>
        <dbReference type="PROSITE" id="PS50835"/>
    </source>
</evidence>
<dbReference type="CDD" id="cd00096">
    <property type="entry name" value="Ig"/>
    <property type="match status" value="1"/>
</dbReference>
<comment type="caution">
    <text evidence="11">The sequence shown here is derived from an EMBL/GenBank/DDBJ whole genome shotgun (WGS) entry which is preliminary data.</text>
</comment>
<dbReference type="InterPro" id="IPR051963">
    <property type="entry name" value="Adhesion_GPCR_A"/>
</dbReference>
<dbReference type="EMBL" id="AZBU02000001">
    <property type="protein sequence ID" value="TMS37013.1"/>
    <property type="molecule type" value="Genomic_DNA"/>
</dbReference>
<dbReference type="Pfam" id="PF07679">
    <property type="entry name" value="I-set"/>
    <property type="match status" value="1"/>
</dbReference>
<dbReference type="SUPFAM" id="SSF52058">
    <property type="entry name" value="L domain-like"/>
    <property type="match status" value="1"/>
</dbReference>
<dbReference type="PANTHER" id="PTHR45930">
    <property type="entry name" value="G-PROTEIN COUPLED RECEPTOR 124-LIKE PROTEIN"/>
    <property type="match status" value="1"/>
</dbReference>
<feature type="chain" id="PRO_5020918657" description="Ig-like domain-containing protein" evidence="8">
    <location>
        <begin position="20"/>
        <end position="761"/>
    </location>
</feature>
<keyword evidence="7" id="KW-1133">Transmembrane helix</keyword>
<dbReference type="OrthoDB" id="6134459at2759"/>
<dbReference type="GO" id="GO:0007166">
    <property type="term" value="P:cell surface receptor signaling pathway"/>
    <property type="evidence" value="ECO:0007669"/>
    <property type="project" value="TreeGrafter"/>
</dbReference>
<dbReference type="PROSITE" id="PS51450">
    <property type="entry name" value="LRR"/>
    <property type="match status" value="3"/>
</dbReference>
<dbReference type="AlphaFoldDB" id="A0A4V6I864"/>
<reference evidence="11 12" key="2">
    <citation type="journal article" date="2019" name="G3 (Bethesda)">
        <title>Hybrid Assembly of the Genome of the Entomopathogenic Nematode Steinernema carpocapsae Identifies the X-Chromosome.</title>
        <authorList>
            <person name="Serra L."/>
            <person name="Macchietto M."/>
            <person name="Macias-Munoz A."/>
            <person name="McGill C.J."/>
            <person name="Rodriguez I.M."/>
            <person name="Rodriguez B."/>
            <person name="Murad R."/>
            <person name="Mortazavi A."/>
        </authorList>
    </citation>
    <scope>NUCLEOTIDE SEQUENCE [LARGE SCALE GENOMIC DNA]</scope>
    <source>
        <strain evidence="11 12">ALL</strain>
    </source>
</reference>
<dbReference type="Gene3D" id="2.60.40.10">
    <property type="entry name" value="Immunoglobulins"/>
    <property type="match status" value="1"/>
</dbReference>
<sequence>MTFHCQLHIFLLFLPFLFCWPHHHSCSSHFDAVGLEILNCSSAHFQKISTKAQYGAPRNVWMPSLFTAQIKELYFSGNQLSDLNSSSFLTLRYPETLEKLDLSNNRIVSIAPNAFQGLRNLKHLDLSGNRLYTINRTTFNGLESLETLILDGNFFSAFPEKTFTSLQQLKLLSIRSNQLACDCQLTDFFKSLQRDKRQPIRISNETRCVFPMALRDTKLSDIDIKVVKRTCGKGDFNPELFEIEPSAARSLIVYPGDERQISCRISNTANVSMEWLRNGAPIKETEYNGRLSVQMRSDLKIKTMTLTFKSVSWADSGYWTCYAEHKESSLRMTIRIMPISANTEKCVQEWTADEKGEIVWAETKQSKTILAPCPAGPKGAHARRQCKQGRWSPVDSSECAFASEVTRRLFMVHSRGDKQKFIQEFLNITTGDAFKNSMVELSAYDTRLASWLIGNATNAGGSRSATAVAVILHSPYARSEANGKVLRRVLQDSLINEVSLETEQISACQYMVLPQSIDQFSNSETPEDGEPLGFLAAKVGKRYMCVKQSSVDLLSVHGMTSIRIPAQTIESLPPVTVLRAYWFGNQRLFPSRVSESDQWVAHGEVQALALKKVNLKLYRVDQPKNIQSAVQSLQPTTLHPAIYLSFPIKYSTENTRFGLWSDKHGWTPVDETLCFTSIVGPESILVSCSSKFLSKLSENITYLSVLENATIYQMIQSHKTAVQLPWWTYVSSGFVTASLFIIILINVCYKRRCSTLWSTSA</sequence>
<dbReference type="Gene3D" id="4.10.1240.10">
    <property type="entry name" value="GPCR, family 2, extracellular hormone receptor domain"/>
    <property type="match status" value="1"/>
</dbReference>
<reference evidence="11 12" key="1">
    <citation type="journal article" date="2015" name="Genome Biol.">
        <title>Comparative genomics of Steinernema reveals deeply conserved gene regulatory networks.</title>
        <authorList>
            <person name="Dillman A.R."/>
            <person name="Macchietto M."/>
            <person name="Porter C.F."/>
            <person name="Rogers A."/>
            <person name="Williams B."/>
            <person name="Antoshechkin I."/>
            <person name="Lee M.M."/>
            <person name="Goodwin Z."/>
            <person name="Lu X."/>
            <person name="Lewis E.E."/>
            <person name="Goodrich-Blair H."/>
            <person name="Stock S.P."/>
            <person name="Adams B.J."/>
            <person name="Sternberg P.W."/>
            <person name="Mortazavi A."/>
        </authorList>
    </citation>
    <scope>NUCLEOTIDE SEQUENCE [LARGE SCALE GENOMIC DNA]</scope>
    <source>
        <strain evidence="11 12">ALL</strain>
    </source>
</reference>
<dbReference type="InterPro" id="IPR003591">
    <property type="entry name" value="Leu-rich_rpt_typical-subtyp"/>
</dbReference>
<comment type="similarity">
    <text evidence="1">Belongs to the G-protein coupled receptor 2 family. Adhesion G-protein coupled receptor (ADGR) subfamily.</text>
</comment>
<dbReference type="InterPro" id="IPR036179">
    <property type="entry name" value="Ig-like_dom_sf"/>
</dbReference>
<dbReference type="Proteomes" id="UP000298663">
    <property type="component" value="Chromosome X"/>
</dbReference>
<evidence type="ECO:0000256" key="7">
    <source>
        <dbReference type="SAM" id="Phobius"/>
    </source>
</evidence>
<protein>
    <recommendedName>
        <fullName evidence="13">Ig-like domain-containing protein</fullName>
    </recommendedName>
</protein>
<dbReference type="Gene3D" id="3.80.10.10">
    <property type="entry name" value="Ribonuclease Inhibitor"/>
    <property type="match status" value="1"/>
</dbReference>
<dbReference type="Pfam" id="PF13855">
    <property type="entry name" value="LRR_8"/>
    <property type="match status" value="1"/>
</dbReference>
<keyword evidence="2" id="KW-0433">Leucine-rich repeat</keyword>
<gene>
    <name evidence="11" type="ORF">L596_004044</name>
</gene>
<keyword evidence="7" id="KW-0812">Transmembrane</keyword>
<dbReference type="InterPro" id="IPR036445">
    <property type="entry name" value="GPCR_2_extracell_dom_sf"/>
</dbReference>
<dbReference type="InterPro" id="IPR013783">
    <property type="entry name" value="Ig-like_fold"/>
</dbReference>
<accession>A0A4V6I864</accession>
<evidence type="ECO:0000256" key="8">
    <source>
        <dbReference type="SAM" id="SignalP"/>
    </source>
</evidence>
<dbReference type="STRING" id="34508.A0A4V6I864"/>